<dbReference type="Gene3D" id="3.40.50.300">
    <property type="entry name" value="P-loop containing nucleotide triphosphate hydrolases"/>
    <property type="match status" value="1"/>
</dbReference>
<protein>
    <recommendedName>
        <fullName evidence="1">ABC transporter domain-containing protein</fullName>
    </recommendedName>
</protein>
<evidence type="ECO:0000259" key="1">
    <source>
        <dbReference type="Pfam" id="PF00005"/>
    </source>
</evidence>
<dbReference type="GO" id="GO:0016887">
    <property type="term" value="F:ATP hydrolysis activity"/>
    <property type="evidence" value="ECO:0007669"/>
    <property type="project" value="InterPro"/>
</dbReference>
<feature type="domain" description="ABC transporter" evidence="1">
    <location>
        <begin position="17"/>
        <end position="64"/>
    </location>
</feature>
<proteinExistence type="predicted"/>
<reference evidence="2" key="1">
    <citation type="journal article" date="2014" name="Front. Microbiol.">
        <title>High frequency of phylogenetically diverse reductive dehalogenase-homologous genes in deep subseafloor sedimentary metagenomes.</title>
        <authorList>
            <person name="Kawai M."/>
            <person name="Futagami T."/>
            <person name="Toyoda A."/>
            <person name="Takaki Y."/>
            <person name="Nishi S."/>
            <person name="Hori S."/>
            <person name="Arai W."/>
            <person name="Tsubouchi T."/>
            <person name="Morono Y."/>
            <person name="Uchiyama I."/>
            <person name="Ito T."/>
            <person name="Fujiyama A."/>
            <person name="Inagaki F."/>
            <person name="Takami H."/>
        </authorList>
    </citation>
    <scope>NUCLEOTIDE SEQUENCE</scope>
    <source>
        <strain evidence="2">Expedition CK06-06</strain>
    </source>
</reference>
<dbReference type="GO" id="GO:0042626">
    <property type="term" value="F:ATPase-coupled transmembrane transporter activity"/>
    <property type="evidence" value="ECO:0007669"/>
    <property type="project" value="TreeGrafter"/>
</dbReference>
<dbReference type="EMBL" id="BARV01039217">
    <property type="protein sequence ID" value="GAI55218.1"/>
    <property type="molecule type" value="Genomic_DNA"/>
</dbReference>
<dbReference type="SUPFAM" id="SSF52540">
    <property type="entry name" value="P-loop containing nucleoside triphosphate hydrolases"/>
    <property type="match status" value="1"/>
</dbReference>
<dbReference type="Pfam" id="PF00005">
    <property type="entry name" value="ABC_tran"/>
    <property type="match status" value="1"/>
</dbReference>
<dbReference type="PANTHER" id="PTHR24221:SF654">
    <property type="entry name" value="ATP-BINDING CASSETTE SUB-FAMILY B MEMBER 6"/>
    <property type="match status" value="1"/>
</dbReference>
<comment type="caution">
    <text evidence="2">The sequence shown here is derived from an EMBL/GenBank/DDBJ whole genome shotgun (WGS) entry which is preliminary data.</text>
</comment>
<dbReference type="PANTHER" id="PTHR24221">
    <property type="entry name" value="ATP-BINDING CASSETTE SUB-FAMILY B"/>
    <property type="match status" value="1"/>
</dbReference>
<gene>
    <name evidence="2" type="ORF">S06H3_60180</name>
</gene>
<evidence type="ECO:0000313" key="2">
    <source>
        <dbReference type="EMBL" id="GAI55218.1"/>
    </source>
</evidence>
<accession>X1PH87</accession>
<dbReference type="InterPro" id="IPR003439">
    <property type="entry name" value="ABC_transporter-like_ATP-bd"/>
</dbReference>
<sequence>MIELDNVSLGYNHRAILHNVSMKAGPGQILGLVGPNGSGKSTLIKGMTRVIDLFSGRILIDGANQRG</sequence>
<dbReference type="InterPro" id="IPR027417">
    <property type="entry name" value="P-loop_NTPase"/>
</dbReference>
<dbReference type="InterPro" id="IPR039421">
    <property type="entry name" value="Type_1_exporter"/>
</dbReference>
<dbReference type="GO" id="GO:0005524">
    <property type="term" value="F:ATP binding"/>
    <property type="evidence" value="ECO:0007669"/>
    <property type="project" value="InterPro"/>
</dbReference>
<dbReference type="AlphaFoldDB" id="X1PH87"/>
<name>X1PH87_9ZZZZ</name>
<organism evidence="2">
    <name type="scientific">marine sediment metagenome</name>
    <dbReference type="NCBI Taxonomy" id="412755"/>
    <lineage>
        <taxon>unclassified sequences</taxon>
        <taxon>metagenomes</taxon>
        <taxon>ecological metagenomes</taxon>
    </lineage>
</organism>